<keyword evidence="4" id="KW-0328">Glycosyltransferase</keyword>
<dbReference type="Proteomes" id="UP001431634">
    <property type="component" value="Unassembled WGS sequence"/>
</dbReference>
<keyword evidence="4" id="KW-0808">Transferase</keyword>
<dbReference type="Pfam" id="PF13704">
    <property type="entry name" value="Glyco_tranf_2_4"/>
    <property type="match status" value="1"/>
</dbReference>
<keyword evidence="3" id="KW-0472">Membrane</keyword>
<comment type="subcellular location">
    <subcellularLocation>
        <location evidence="1">Membrane</location>
        <topology evidence="1">Single-pass membrane protein</topology>
    </subcellularLocation>
</comment>
<comment type="caution">
    <text evidence="4">The sequence shown here is derived from an EMBL/GenBank/DDBJ whole genome shotgun (WGS) entry which is preliminary data.</text>
</comment>
<dbReference type="GO" id="GO:0016757">
    <property type="term" value="F:glycosyltransferase activity"/>
    <property type="evidence" value="ECO:0007669"/>
    <property type="project" value="UniProtKB-KW"/>
</dbReference>
<keyword evidence="5" id="KW-1185">Reference proteome</keyword>
<dbReference type="RefSeq" id="WP_281447910.1">
    <property type="nucleotide sequence ID" value="NZ_JASBAO010000001.1"/>
</dbReference>
<dbReference type="PANTHER" id="PTHR21461:SF69">
    <property type="entry name" value="GLYCOSYLTRANSFERASE FAMILY 92 PROTEIN"/>
    <property type="match status" value="1"/>
</dbReference>
<keyword evidence="3" id="KW-1133">Transmembrane helix</keyword>
<name>A0ABT6Q130_9PROT</name>
<organism evidence="4 5">
    <name type="scientific">Commensalibacter oyaizuii</name>
    <dbReference type="NCBI Taxonomy" id="3043873"/>
    <lineage>
        <taxon>Bacteria</taxon>
        <taxon>Pseudomonadati</taxon>
        <taxon>Pseudomonadota</taxon>
        <taxon>Alphaproteobacteria</taxon>
        <taxon>Acetobacterales</taxon>
        <taxon>Acetobacteraceae</taxon>
    </lineage>
</organism>
<sequence length="630" mass="73486">MQFFYLKNAYDGYLYVATDKKYNGQLCVSSESDQENFSRLIGFCLYEHPSLLFLCAEKENTLLRLSDRAFVSTAFPVGIEGGIFAHTISLYDLQDHSWLSIPPIGVSGFVEKQEVNRVYLCGLARQKVDWEAIKLQDINVGDVPFFIQKLASCYEQLFSSQPNIDSIKKVMNAPYDNDIKRNVINAFYPLMGVKELDEIVNQLRHSPDFKRQFLETFGDDFWIQHALSPLLSWETDKHNRSIIVCDQKYDHLDQYFKEREFSSITHAINCSYRRTITPKKKACVVTTIRNEGISILEWIAWYKKLGFEHFFIFSNNNDDGSDELLRSLAEAGEITWLQNEMGEGVRPQAKVCKYAFSALPEVLDYEWCLVLDIDEFLSINRDLFQNIKDLLRWIERNNVDAVGFNWQYTSSSKIHDLKQLVTQRVKYFVSSNTIGAANCLIKSMSKPRYMISAADHCAIWSHKYHAVYRLIQGDIHRYAHNQGGYTDDPIWADYNHRGVANVIHYHYKSASEFLLRLYRGNALDAFSEKNISLEMFNDNLIETFVRQHMQTDEPISENFLYTQYELHEIIEELLKLPNVRKAYYNILRITELRVNQMMGFMYQHKGSLGDKALKLLEYAEEDKIYTQDPT</sequence>
<dbReference type="PANTHER" id="PTHR21461">
    <property type="entry name" value="GLYCOSYLTRANSFERASE FAMILY 92 PROTEIN"/>
    <property type="match status" value="1"/>
</dbReference>
<protein>
    <submittedName>
        <fullName evidence="4">Glycosyltransferase family 2 protein</fullName>
        <ecNumber evidence="4">2.4.-.-</ecNumber>
    </submittedName>
</protein>
<dbReference type="InterPro" id="IPR029044">
    <property type="entry name" value="Nucleotide-diphossugar_trans"/>
</dbReference>
<dbReference type="SUPFAM" id="SSF53448">
    <property type="entry name" value="Nucleotide-diphospho-sugar transferases"/>
    <property type="match status" value="1"/>
</dbReference>
<evidence type="ECO:0000313" key="5">
    <source>
        <dbReference type="Proteomes" id="UP001431634"/>
    </source>
</evidence>
<reference evidence="4" key="1">
    <citation type="submission" date="2023-05" db="EMBL/GenBank/DDBJ databases">
        <title>Whole genome sequence of Commensalibacter sp.</title>
        <authorList>
            <person name="Charoenyingcharoen P."/>
            <person name="Yukphan P."/>
        </authorList>
    </citation>
    <scope>NUCLEOTIDE SEQUENCE</scope>
    <source>
        <strain evidence="4">TBRC 16381</strain>
    </source>
</reference>
<accession>A0ABT6Q130</accession>
<keyword evidence="2" id="KW-0812">Transmembrane</keyword>
<proteinExistence type="predicted"/>
<evidence type="ECO:0000256" key="2">
    <source>
        <dbReference type="ARBA" id="ARBA00022692"/>
    </source>
</evidence>
<evidence type="ECO:0000256" key="3">
    <source>
        <dbReference type="ARBA" id="ARBA00022989"/>
    </source>
</evidence>
<evidence type="ECO:0000256" key="1">
    <source>
        <dbReference type="ARBA" id="ARBA00004167"/>
    </source>
</evidence>
<gene>
    <name evidence="4" type="ORF">QJV27_05265</name>
</gene>
<dbReference type="EMBL" id="JASBAO010000001">
    <property type="protein sequence ID" value="MDI2090789.1"/>
    <property type="molecule type" value="Genomic_DNA"/>
</dbReference>
<evidence type="ECO:0000313" key="4">
    <source>
        <dbReference type="EMBL" id="MDI2090789.1"/>
    </source>
</evidence>
<dbReference type="EC" id="2.4.-.-" evidence="4"/>